<feature type="non-terminal residue" evidence="1">
    <location>
        <position position="1"/>
    </location>
</feature>
<dbReference type="AlphaFoldDB" id="A0A0B6YIM4"/>
<evidence type="ECO:0000313" key="1">
    <source>
        <dbReference type="EMBL" id="CEK56042.1"/>
    </source>
</evidence>
<proteinExistence type="predicted"/>
<gene>
    <name evidence="1" type="primary">ORF26641</name>
</gene>
<sequence length="51" mass="5594">VVMIFRYGMSSLSYKDAGAVYIGPEDTLETTASYNSHYNVGAQFNVPWDGA</sequence>
<reference evidence="1" key="1">
    <citation type="submission" date="2014-12" db="EMBL/GenBank/DDBJ databases">
        <title>Insight into the proteome of Arion vulgaris.</title>
        <authorList>
            <person name="Aradska J."/>
            <person name="Bulat T."/>
            <person name="Smidak R."/>
            <person name="Sarate P."/>
            <person name="Gangsoo J."/>
            <person name="Sialana F."/>
            <person name="Bilban M."/>
            <person name="Lubec G."/>
        </authorList>
    </citation>
    <scope>NUCLEOTIDE SEQUENCE</scope>
    <source>
        <tissue evidence="1">Skin</tissue>
    </source>
</reference>
<name>A0A0B6YIM4_9EUPU</name>
<protein>
    <submittedName>
        <fullName evidence="1">Uncharacterized protein</fullName>
    </submittedName>
</protein>
<dbReference type="EMBL" id="HACG01009177">
    <property type="protein sequence ID" value="CEK56042.1"/>
    <property type="molecule type" value="Transcribed_RNA"/>
</dbReference>
<accession>A0A0B6YIM4</accession>
<organism evidence="1">
    <name type="scientific">Arion vulgaris</name>
    <dbReference type="NCBI Taxonomy" id="1028688"/>
    <lineage>
        <taxon>Eukaryota</taxon>
        <taxon>Metazoa</taxon>
        <taxon>Spiralia</taxon>
        <taxon>Lophotrochozoa</taxon>
        <taxon>Mollusca</taxon>
        <taxon>Gastropoda</taxon>
        <taxon>Heterobranchia</taxon>
        <taxon>Euthyneura</taxon>
        <taxon>Panpulmonata</taxon>
        <taxon>Eupulmonata</taxon>
        <taxon>Stylommatophora</taxon>
        <taxon>Helicina</taxon>
        <taxon>Arionoidea</taxon>
        <taxon>Arionidae</taxon>
        <taxon>Arion</taxon>
    </lineage>
</organism>